<evidence type="ECO:0000313" key="2">
    <source>
        <dbReference type="Proteomes" id="UP001218188"/>
    </source>
</evidence>
<name>A0AAD6SFT2_9AGAR</name>
<reference evidence="1" key="1">
    <citation type="submission" date="2023-03" db="EMBL/GenBank/DDBJ databases">
        <title>Massive genome expansion in bonnet fungi (Mycena s.s.) driven by repeated elements and novel gene families across ecological guilds.</title>
        <authorList>
            <consortium name="Lawrence Berkeley National Laboratory"/>
            <person name="Harder C.B."/>
            <person name="Miyauchi S."/>
            <person name="Viragh M."/>
            <person name="Kuo A."/>
            <person name="Thoen E."/>
            <person name="Andreopoulos B."/>
            <person name="Lu D."/>
            <person name="Skrede I."/>
            <person name="Drula E."/>
            <person name="Henrissat B."/>
            <person name="Morin E."/>
            <person name="Kohler A."/>
            <person name="Barry K."/>
            <person name="LaButti K."/>
            <person name="Morin E."/>
            <person name="Salamov A."/>
            <person name="Lipzen A."/>
            <person name="Mereny Z."/>
            <person name="Hegedus B."/>
            <person name="Baldrian P."/>
            <person name="Stursova M."/>
            <person name="Weitz H."/>
            <person name="Taylor A."/>
            <person name="Grigoriev I.V."/>
            <person name="Nagy L.G."/>
            <person name="Martin F."/>
            <person name="Kauserud H."/>
        </authorList>
    </citation>
    <scope>NUCLEOTIDE SEQUENCE</scope>
    <source>
        <strain evidence="1">CBHHK200</strain>
    </source>
</reference>
<sequence length="168" mass="17417">MPLQQDPTWRHRRSSSVPLPNDYAYPFAPFMYEPTGSEITLPALGSFTLPPSPSTGDDSLAGLPLAISGSVSAAGRMSFSWVGTGAGSSFSYPRPSFSFGSGSGFDGLRGSFSFAGAFGGAWGGNGNGPVGRRASSAQAFFAPSAFLQEVYAAKNRSPKSDGRTARGE</sequence>
<dbReference type="AlphaFoldDB" id="A0AAD6SFT2"/>
<proteinExistence type="predicted"/>
<keyword evidence="2" id="KW-1185">Reference proteome</keyword>
<evidence type="ECO:0000313" key="1">
    <source>
        <dbReference type="EMBL" id="KAJ7027151.1"/>
    </source>
</evidence>
<organism evidence="1 2">
    <name type="scientific">Mycena alexandri</name>
    <dbReference type="NCBI Taxonomy" id="1745969"/>
    <lineage>
        <taxon>Eukaryota</taxon>
        <taxon>Fungi</taxon>
        <taxon>Dikarya</taxon>
        <taxon>Basidiomycota</taxon>
        <taxon>Agaricomycotina</taxon>
        <taxon>Agaricomycetes</taxon>
        <taxon>Agaricomycetidae</taxon>
        <taxon>Agaricales</taxon>
        <taxon>Marasmiineae</taxon>
        <taxon>Mycenaceae</taxon>
        <taxon>Mycena</taxon>
    </lineage>
</organism>
<gene>
    <name evidence="1" type="ORF">C8F04DRAFT_1267292</name>
</gene>
<accession>A0AAD6SFT2</accession>
<comment type="caution">
    <text evidence="1">The sequence shown here is derived from an EMBL/GenBank/DDBJ whole genome shotgun (WGS) entry which is preliminary data.</text>
</comment>
<protein>
    <submittedName>
        <fullName evidence="1">Uncharacterized protein</fullName>
    </submittedName>
</protein>
<dbReference type="EMBL" id="JARJCM010000128">
    <property type="protein sequence ID" value="KAJ7027151.1"/>
    <property type="molecule type" value="Genomic_DNA"/>
</dbReference>
<dbReference type="Proteomes" id="UP001218188">
    <property type="component" value="Unassembled WGS sequence"/>
</dbReference>